<keyword evidence="1" id="KW-0479">Metal-binding</keyword>
<dbReference type="EMBL" id="JABXXO010000011">
    <property type="protein sequence ID" value="KAF7763924.1"/>
    <property type="molecule type" value="Genomic_DNA"/>
</dbReference>
<evidence type="ECO:0000313" key="4">
    <source>
        <dbReference type="EMBL" id="KAF7763924.1"/>
    </source>
</evidence>
<dbReference type="InterPro" id="IPR013087">
    <property type="entry name" value="Znf_C2H2_type"/>
</dbReference>
<dbReference type="InterPro" id="IPR041078">
    <property type="entry name" value="Plavaka"/>
</dbReference>
<sequence>MANDFPCIHPGCERTFTRLSSRTQHYNAVHRPLSPDAEPDPTMKFSTQFHPKLNALPCDKDGQFLPLDTPPTNFHPPDAILSNPWHPFKDRLAFDWAYYHFVELQSSERHINKGLDLWLAAQIKAGDDTPLDWSSAQEMYSTIDSIQEGSAPFITIDFKYAGPIPSNPPTWMTQTYQLCTRDAQHLLHNQLAITGLPDGGFNERPYRQFNYKGICVWSNLMSGEWAYTEADMIAKDEQTHGSMLVPIVAGSDKTTVSVATGLQEYHPVYMSPGNFSNITRRAHGDAVLPVAFLPIPKTNKGQRKRLEYQRFVRQMYHMCLARVFAPLRSGMTSPEIFRCPDGHFRRAIYSLGPYIADYPEQVWLAGVVQGWCPKCEADPKDLDGNFENARRRRHERTDFMISCFDPSIVWETYGIRSDVVPFTHDFPRADIHTLLSPDLLHQLIKGTFKDHLVTWINDYFHVKYGESRAREIIHDIDLRISAVPLYAGLRRFSEGRDFEQWTGDDSKALMKVYIAAIAGYVPPKMVQCMSAFMNTCYIFRRNSITSAALSTAEALIKQFHELRTIFITEGVRTSISLPRQHALTHYLTSVPLFGSPNGLCSSITESKHIKAVKEPWRRSSRFKALPQMLQTIVRLEKLAALHRKYIQAGTLYGSTAAHFIRAQEDAVKEDSDAMDIDSEDNEDESRNQKNNCGDNGLADTGPDSGPMSLSSICLAAKSGMFILIYFIVLSPHYSLICPERAYPKDLITLSQYIQKPDFPHAFKSFLYSIRHPNRPIPENVEMHVSFTGKIHVFHSAIARFYSPSDLCGLSGMYRQRIRSTPSWYGHPRRDTVFIVVDENEAGMRGMLIARIHLLFTFTTDEAVNGSETSQCALVSWFLPTSDEPDLETGMWAVKPEGTQQYQPLQVISLKSIARGAHLLPRYGVGSLPGYVDYYNLLDLFQEYYINPYIDHHCHEFLSQ</sequence>
<comment type="caution">
    <text evidence="4">The sequence shown here is derived from an EMBL/GenBank/DDBJ whole genome shotgun (WGS) entry which is preliminary data.</text>
</comment>
<evidence type="ECO:0000313" key="5">
    <source>
        <dbReference type="Proteomes" id="UP000629468"/>
    </source>
</evidence>
<keyword evidence="1" id="KW-0862">Zinc</keyword>
<keyword evidence="1" id="KW-0863">Zinc-finger</keyword>
<evidence type="ECO:0000256" key="2">
    <source>
        <dbReference type="SAM" id="MobiDB-lite"/>
    </source>
</evidence>
<reference evidence="4 5" key="1">
    <citation type="journal article" name="Sci. Rep.">
        <title>Telomere-to-telomere assembled and centromere annotated genomes of the two main subspecies of the button mushroom Agaricus bisporus reveal especially polymorphic chromosome ends.</title>
        <authorList>
            <person name="Sonnenberg A.S.M."/>
            <person name="Sedaghat-Telgerd N."/>
            <person name="Lavrijssen B."/>
            <person name="Ohm R.A."/>
            <person name="Hendrickx P.M."/>
            <person name="Scholtmeijer K."/>
            <person name="Baars J.J.P."/>
            <person name="van Peer A."/>
        </authorList>
    </citation>
    <scope>NUCLEOTIDE SEQUENCE [LARGE SCALE GENOMIC DNA]</scope>
    <source>
        <strain evidence="4 5">H119_p4</strain>
    </source>
</reference>
<evidence type="ECO:0000256" key="1">
    <source>
        <dbReference type="PROSITE-ProRule" id="PRU00042"/>
    </source>
</evidence>
<dbReference type="PROSITE" id="PS00028">
    <property type="entry name" value="ZINC_FINGER_C2H2_1"/>
    <property type="match status" value="1"/>
</dbReference>
<protein>
    <recommendedName>
        <fullName evidence="3">C2H2-type domain-containing protein</fullName>
    </recommendedName>
</protein>
<evidence type="ECO:0000259" key="3">
    <source>
        <dbReference type="PROSITE" id="PS50157"/>
    </source>
</evidence>
<dbReference type="AlphaFoldDB" id="A0A8H7C775"/>
<dbReference type="Proteomes" id="UP000629468">
    <property type="component" value="Unassembled WGS sequence"/>
</dbReference>
<organism evidence="4 5">
    <name type="scientific">Agaricus bisporus var. burnettii</name>
    <dbReference type="NCBI Taxonomy" id="192524"/>
    <lineage>
        <taxon>Eukaryota</taxon>
        <taxon>Fungi</taxon>
        <taxon>Dikarya</taxon>
        <taxon>Basidiomycota</taxon>
        <taxon>Agaricomycotina</taxon>
        <taxon>Agaricomycetes</taxon>
        <taxon>Agaricomycetidae</taxon>
        <taxon>Agaricales</taxon>
        <taxon>Agaricineae</taxon>
        <taxon>Agaricaceae</taxon>
        <taxon>Agaricus</taxon>
    </lineage>
</organism>
<dbReference type="Gene3D" id="3.30.160.60">
    <property type="entry name" value="Classic Zinc Finger"/>
    <property type="match status" value="1"/>
</dbReference>
<dbReference type="Pfam" id="PF18759">
    <property type="entry name" value="Plavaka"/>
    <property type="match status" value="1"/>
</dbReference>
<feature type="domain" description="C2H2-type" evidence="3">
    <location>
        <begin position="5"/>
        <end position="35"/>
    </location>
</feature>
<feature type="compositionally biased region" description="Acidic residues" evidence="2">
    <location>
        <begin position="672"/>
        <end position="683"/>
    </location>
</feature>
<gene>
    <name evidence="4" type="ORF">Agabi119p4_8461</name>
</gene>
<name>A0A8H7C775_AGABI</name>
<proteinExistence type="predicted"/>
<dbReference type="GO" id="GO:0008270">
    <property type="term" value="F:zinc ion binding"/>
    <property type="evidence" value="ECO:0007669"/>
    <property type="project" value="UniProtKB-KW"/>
</dbReference>
<feature type="region of interest" description="Disordered" evidence="2">
    <location>
        <begin position="670"/>
        <end position="704"/>
    </location>
</feature>
<dbReference type="PROSITE" id="PS50157">
    <property type="entry name" value="ZINC_FINGER_C2H2_2"/>
    <property type="match status" value="1"/>
</dbReference>
<accession>A0A8H7C775</accession>